<feature type="domain" description="PAS" evidence="14">
    <location>
        <begin position="16"/>
        <end position="69"/>
    </location>
</feature>
<evidence type="ECO:0000313" key="17">
    <source>
        <dbReference type="Proteomes" id="UP000199181"/>
    </source>
</evidence>
<gene>
    <name evidence="16" type="ORF">SAMN05443639_11170</name>
</gene>
<evidence type="ECO:0000259" key="14">
    <source>
        <dbReference type="PROSITE" id="PS50112"/>
    </source>
</evidence>
<feature type="domain" description="Histidine kinase" evidence="13">
    <location>
        <begin position="288"/>
        <end position="502"/>
    </location>
</feature>
<dbReference type="InterPro" id="IPR000700">
    <property type="entry name" value="PAS-assoc_C"/>
</dbReference>
<feature type="domain" description="PAC" evidence="15">
    <location>
        <begin position="219"/>
        <end position="271"/>
    </location>
</feature>
<keyword evidence="5" id="KW-0808">Transferase</keyword>
<keyword evidence="4" id="KW-0597">Phosphoprotein</keyword>
<comment type="catalytic activity">
    <reaction evidence="1">
        <text>ATP + protein L-histidine = ADP + protein N-phospho-L-histidine.</text>
        <dbReference type="EC" id="2.7.13.3"/>
    </reaction>
</comment>
<keyword evidence="12" id="KW-0472">Membrane</keyword>
<keyword evidence="7" id="KW-0547">Nucleotide-binding</keyword>
<dbReference type="Gene3D" id="3.30.450.20">
    <property type="entry name" value="PAS domain"/>
    <property type="match status" value="2"/>
</dbReference>
<dbReference type="SMART" id="SM00086">
    <property type="entry name" value="PAC"/>
    <property type="match status" value="2"/>
</dbReference>
<dbReference type="CDD" id="cd00082">
    <property type="entry name" value="HisKA"/>
    <property type="match status" value="1"/>
</dbReference>
<evidence type="ECO:0000256" key="9">
    <source>
        <dbReference type="ARBA" id="ARBA00022840"/>
    </source>
</evidence>
<dbReference type="GO" id="GO:0000155">
    <property type="term" value="F:phosphorelay sensor kinase activity"/>
    <property type="evidence" value="ECO:0007669"/>
    <property type="project" value="InterPro"/>
</dbReference>
<dbReference type="Pfam" id="PF00512">
    <property type="entry name" value="HisKA"/>
    <property type="match status" value="1"/>
</dbReference>
<dbReference type="PROSITE" id="PS50113">
    <property type="entry name" value="PAC"/>
    <property type="match status" value="2"/>
</dbReference>
<dbReference type="SUPFAM" id="SSF47384">
    <property type="entry name" value="Homodimeric domain of signal transducing histidine kinase"/>
    <property type="match status" value="1"/>
</dbReference>
<keyword evidence="11" id="KW-0902">Two-component regulatory system</keyword>
<evidence type="ECO:0000256" key="5">
    <source>
        <dbReference type="ARBA" id="ARBA00022679"/>
    </source>
</evidence>
<dbReference type="Gene3D" id="1.10.287.130">
    <property type="match status" value="1"/>
</dbReference>
<dbReference type="InterPro" id="IPR004358">
    <property type="entry name" value="Sig_transdc_His_kin-like_C"/>
</dbReference>
<dbReference type="GO" id="GO:0005524">
    <property type="term" value="F:ATP binding"/>
    <property type="evidence" value="ECO:0007669"/>
    <property type="project" value="UniProtKB-KW"/>
</dbReference>
<dbReference type="GO" id="GO:0030295">
    <property type="term" value="F:protein kinase activator activity"/>
    <property type="evidence" value="ECO:0007669"/>
    <property type="project" value="TreeGrafter"/>
</dbReference>
<evidence type="ECO:0000256" key="1">
    <source>
        <dbReference type="ARBA" id="ARBA00000085"/>
    </source>
</evidence>
<dbReference type="SMART" id="SM00387">
    <property type="entry name" value="HATPase_c"/>
    <property type="match status" value="1"/>
</dbReference>
<dbReference type="EMBL" id="FOIJ01000011">
    <property type="protein sequence ID" value="SEU24486.1"/>
    <property type="molecule type" value="Genomic_DNA"/>
</dbReference>
<name>A0A1I0KI48_9BACT</name>
<evidence type="ECO:0000256" key="10">
    <source>
        <dbReference type="ARBA" id="ARBA00022989"/>
    </source>
</evidence>
<keyword evidence="8 16" id="KW-0418">Kinase</keyword>
<evidence type="ECO:0000256" key="7">
    <source>
        <dbReference type="ARBA" id="ARBA00022741"/>
    </source>
</evidence>
<accession>A0A1I0KI48</accession>
<evidence type="ECO:0000256" key="4">
    <source>
        <dbReference type="ARBA" id="ARBA00022553"/>
    </source>
</evidence>
<feature type="domain" description="PAC" evidence="15">
    <location>
        <begin position="91"/>
        <end position="143"/>
    </location>
</feature>
<keyword evidence="6" id="KW-0812">Transmembrane</keyword>
<keyword evidence="10" id="KW-1133">Transmembrane helix</keyword>
<keyword evidence="9" id="KW-0067">ATP-binding</keyword>
<dbReference type="InterPro" id="IPR035965">
    <property type="entry name" value="PAS-like_dom_sf"/>
</dbReference>
<proteinExistence type="predicted"/>
<feature type="domain" description="PAS" evidence="14">
    <location>
        <begin position="144"/>
        <end position="217"/>
    </location>
</feature>
<dbReference type="SMART" id="SM00091">
    <property type="entry name" value="PAS"/>
    <property type="match status" value="2"/>
</dbReference>
<comment type="subcellular location">
    <subcellularLocation>
        <location evidence="2">Membrane</location>
        <topology evidence="2">Multi-pass membrane protein</topology>
    </subcellularLocation>
</comment>
<keyword evidence="17" id="KW-1185">Reference proteome</keyword>
<dbReference type="CDD" id="cd00075">
    <property type="entry name" value="HATPase"/>
    <property type="match status" value="1"/>
</dbReference>
<evidence type="ECO:0000259" key="13">
    <source>
        <dbReference type="PROSITE" id="PS50109"/>
    </source>
</evidence>
<dbReference type="CDD" id="cd00130">
    <property type="entry name" value="PAS"/>
    <property type="match status" value="2"/>
</dbReference>
<evidence type="ECO:0000313" key="16">
    <source>
        <dbReference type="EMBL" id="SEU24486.1"/>
    </source>
</evidence>
<evidence type="ECO:0000256" key="8">
    <source>
        <dbReference type="ARBA" id="ARBA00022777"/>
    </source>
</evidence>
<dbReference type="InterPro" id="IPR003594">
    <property type="entry name" value="HATPase_dom"/>
</dbReference>
<dbReference type="PROSITE" id="PS50112">
    <property type="entry name" value="PAS"/>
    <property type="match status" value="2"/>
</dbReference>
<dbReference type="AlphaFoldDB" id="A0A1I0KI48"/>
<dbReference type="RefSeq" id="WP_093523399.1">
    <property type="nucleotide sequence ID" value="NZ_FOIJ01000011.1"/>
</dbReference>
<dbReference type="GO" id="GO:0000156">
    <property type="term" value="F:phosphorelay response regulator activity"/>
    <property type="evidence" value="ECO:0007669"/>
    <property type="project" value="TreeGrafter"/>
</dbReference>
<dbReference type="InterPro" id="IPR036890">
    <property type="entry name" value="HATPase_C_sf"/>
</dbReference>
<dbReference type="EC" id="2.7.13.3" evidence="3"/>
<dbReference type="InterPro" id="IPR001610">
    <property type="entry name" value="PAC"/>
</dbReference>
<evidence type="ECO:0000259" key="15">
    <source>
        <dbReference type="PROSITE" id="PS50113"/>
    </source>
</evidence>
<protein>
    <recommendedName>
        <fullName evidence="3">histidine kinase</fullName>
        <ecNumber evidence="3">2.7.13.3</ecNumber>
    </recommendedName>
</protein>
<evidence type="ECO:0000256" key="3">
    <source>
        <dbReference type="ARBA" id="ARBA00012438"/>
    </source>
</evidence>
<dbReference type="SMART" id="SM00388">
    <property type="entry name" value="HisKA"/>
    <property type="match status" value="1"/>
</dbReference>
<dbReference type="GO" id="GO:0007234">
    <property type="term" value="P:osmosensory signaling via phosphorelay pathway"/>
    <property type="evidence" value="ECO:0007669"/>
    <property type="project" value="TreeGrafter"/>
</dbReference>
<reference evidence="17" key="1">
    <citation type="submission" date="2016-10" db="EMBL/GenBank/DDBJ databases">
        <authorList>
            <person name="Varghese N."/>
            <person name="Submissions S."/>
        </authorList>
    </citation>
    <scope>NUCLEOTIDE SEQUENCE [LARGE SCALE GENOMIC DNA]</scope>
    <source>
        <strain evidence="17">DSM 16858</strain>
    </source>
</reference>
<evidence type="ECO:0000256" key="6">
    <source>
        <dbReference type="ARBA" id="ARBA00022692"/>
    </source>
</evidence>
<evidence type="ECO:0000256" key="11">
    <source>
        <dbReference type="ARBA" id="ARBA00023012"/>
    </source>
</evidence>
<dbReference type="Gene3D" id="3.30.565.10">
    <property type="entry name" value="Histidine kinase-like ATPase, C-terminal domain"/>
    <property type="match status" value="1"/>
</dbReference>
<dbReference type="InterPro" id="IPR005467">
    <property type="entry name" value="His_kinase_dom"/>
</dbReference>
<dbReference type="InterPro" id="IPR050351">
    <property type="entry name" value="BphY/WalK/GraS-like"/>
</dbReference>
<evidence type="ECO:0000256" key="12">
    <source>
        <dbReference type="ARBA" id="ARBA00023136"/>
    </source>
</evidence>
<dbReference type="SUPFAM" id="SSF55874">
    <property type="entry name" value="ATPase domain of HSP90 chaperone/DNA topoisomerase II/histidine kinase"/>
    <property type="match status" value="1"/>
</dbReference>
<dbReference type="Pfam" id="PF13426">
    <property type="entry name" value="PAS_9"/>
    <property type="match status" value="2"/>
</dbReference>
<dbReference type="InterPro" id="IPR003661">
    <property type="entry name" value="HisK_dim/P_dom"/>
</dbReference>
<dbReference type="NCBIfam" id="TIGR00229">
    <property type="entry name" value="sensory_box"/>
    <property type="match status" value="2"/>
</dbReference>
<dbReference type="PANTHER" id="PTHR42878">
    <property type="entry name" value="TWO-COMPONENT HISTIDINE KINASE"/>
    <property type="match status" value="1"/>
</dbReference>
<dbReference type="Pfam" id="PF02518">
    <property type="entry name" value="HATPase_c"/>
    <property type="match status" value="1"/>
</dbReference>
<dbReference type="PRINTS" id="PR00344">
    <property type="entry name" value="BCTRLSENSOR"/>
</dbReference>
<dbReference type="Proteomes" id="UP000199181">
    <property type="component" value="Unassembled WGS sequence"/>
</dbReference>
<organism evidence="16 17">
    <name type="scientific">Stigmatella erecta</name>
    <dbReference type="NCBI Taxonomy" id="83460"/>
    <lineage>
        <taxon>Bacteria</taxon>
        <taxon>Pseudomonadati</taxon>
        <taxon>Myxococcota</taxon>
        <taxon>Myxococcia</taxon>
        <taxon>Myxococcales</taxon>
        <taxon>Cystobacterineae</taxon>
        <taxon>Archangiaceae</taxon>
        <taxon>Stigmatella</taxon>
    </lineage>
</organism>
<dbReference type="InterPro" id="IPR036097">
    <property type="entry name" value="HisK_dim/P_sf"/>
</dbReference>
<dbReference type="SUPFAM" id="SSF55785">
    <property type="entry name" value="PYP-like sensor domain (PAS domain)"/>
    <property type="match status" value="2"/>
</dbReference>
<dbReference type="GO" id="GO:0016020">
    <property type="term" value="C:membrane"/>
    <property type="evidence" value="ECO:0007669"/>
    <property type="project" value="UniProtKB-SubCell"/>
</dbReference>
<evidence type="ECO:0000256" key="2">
    <source>
        <dbReference type="ARBA" id="ARBA00004141"/>
    </source>
</evidence>
<dbReference type="InterPro" id="IPR000014">
    <property type="entry name" value="PAS"/>
</dbReference>
<dbReference type="PROSITE" id="PS50109">
    <property type="entry name" value="HIS_KIN"/>
    <property type="match status" value="1"/>
</dbReference>
<sequence length="513" mass="57263">MRDRNASAIVDLSSFQEERARMLLDHIEDYALFMLDPSGVVKTWNTGAERLNGYTPAEIVGRHFSLFYPPADIAAGKCERKLRCAATEGRFEEEGWRIRKNGEPYWASAILTAIRDASGSLVGFAKVTRDLTARRKAEEQLRQSEERFRLLVSSIQDYAVFMLEPDGRVSSWNTGAQQLKGYQAQEIIGHPLTRFYQEEDVARGKPWALLREATAHGRVEDEGWRVRKDGTCFWANVIITAMRDEHGTLLGFSKVTRDLTPHKRMEQERLQLAQSEEAIRLRDEFLSIAAHELKTPLTALHLQLQGLRKQVEALDQKIALKLGLALRSTGRLSGLVETLLDVSRISTGRLTLHPERFELTAAVRELAERLREAASTAQCQLLLREEGPIEGTWDRLRIEQVVTNLLANAFKYAADCQVEIAMAREGAEAILIITDTGPGLPAQDIPRLFNRFERAVPMSHYGGLGLGLYVCREIVTAHGGTISAANAPGGGARFTIRLPTERRGPGDAGQALN</sequence>
<dbReference type="PANTHER" id="PTHR42878:SF7">
    <property type="entry name" value="SENSOR HISTIDINE KINASE GLRK"/>
    <property type="match status" value="1"/>
</dbReference>